<organism evidence="2 3">
    <name type="scientific">Lederbergia lenta</name>
    <name type="common">Bacillus lentus</name>
    <dbReference type="NCBI Taxonomy" id="1467"/>
    <lineage>
        <taxon>Bacteria</taxon>
        <taxon>Bacillati</taxon>
        <taxon>Bacillota</taxon>
        <taxon>Bacilli</taxon>
        <taxon>Bacillales</taxon>
        <taxon>Bacillaceae</taxon>
        <taxon>Lederbergia</taxon>
    </lineage>
</organism>
<protein>
    <recommendedName>
        <fullName evidence="4">DUF4190 domain-containing protein</fullName>
    </recommendedName>
</protein>
<keyword evidence="3" id="KW-1185">Reference proteome</keyword>
<evidence type="ECO:0000313" key="3">
    <source>
        <dbReference type="Proteomes" id="UP000249134"/>
    </source>
</evidence>
<feature type="transmembrane region" description="Helical" evidence="1">
    <location>
        <begin position="55"/>
        <end position="81"/>
    </location>
</feature>
<dbReference type="AlphaFoldDB" id="A0A2X4VYK6"/>
<dbReference type="EMBL" id="LS483476">
    <property type="protein sequence ID" value="SQI55863.1"/>
    <property type="molecule type" value="Genomic_DNA"/>
</dbReference>
<evidence type="ECO:0000313" key="2">
    <source>
        <dbReference type="EMBL" id="SQI55863.1"/>
    </source>
</evidence>
<keyword evidence="1" id="KW-0472">Membrane</keyword>
<evidence type="ECO:0000256" key="1">
    <source>
        <dbReference type="SAM" id="Phobius"/>
    </source>
</evidence>
<sequence length="93" mass="10025">MKEANSESIITFTLGILSIIVPYIGLIIGIIGLVLGRKVIRENGKGNTLAVSGKVLSIVGICIQSLLFLLALLGFVMFYFVDTNEELIGLVRT</sequence>
<reference evidence="2 3" key="1">
    <citation type="submission" date="2018-06" db="EMBL/GenBank/DDBJ databases">
        <authorList>
            <consortium name="Pathogen Informatics"/>
            <person name="Doyle S."/>
        </authorList>
    </citation>
    <scope>NUCLEOTIDE SEQUENCE [LARGE SCALE GENOMIC DNA]</scope>
    <source>
        <strain evidence="2 3">NCTC4824</strain>
    </source>
</reference>
<dbReference type="KEGG" id="blen:NCTC4824_01616"/>
<gene>
    <name evidence="2" type="ORF">NCTC4824_01616</name>
</gene>
<name>A0A2X4VYK6_LEDLE</name>
<accession>A0A2X4VYK6</accession>
<proteinExistence type="predicted"/>
<evidence type="ECO:0008006" key="4">
    <source>
        <dbReference type="Google" id="ProtNLM"/>
    </source>
</evidence>
<dbReference type="RefSeq" id="WP_066137313.1">
    <property type="nucleotide sequence ID" value="NZ_CBCSGM010000001.1"/>
</dbReference>
<dbReference type="STRING" id="1348624.GCA_001591545_00697"/>
<dbReference type="Proteomes" id="UP000249134">
    <property type="component" value="Chromosome 1"/>
</dbReference>
<keyword evidence="1" id="KW-0812">Transmembrane</keyword>
<feature type="transmembrane region" description="Helical" evidence="1">
    <location>
        <begin position="12"/>
        <end position="35"/>
    </location>
</feature>
<keyword evidence="1" id="KW-1133">Transmembrane helix</keyword>